<dbReference type="AlphaFoldDB" id="A0A0D2DMQ0"/>
<proteinExistence type="inferred from homology"/>
<feature type="transmembrane region" description="Helical" evidence="6">
    <location>
        <begin position="189"/>
        <end position="210"/>
    </location>
</feature>
<dbReference type="InterPro" id="IPR013149">
    <property type="entry name" value="ADH-like_C"/>
</dbReference>
<evidence type="ECO:0000313" key="10">
    <source>
        <dbReference type="Proteomes" id="UP000053029"/>
    </source>
</evidence>
<dbReference type="SUPFAM" id="SSF51735">
    <property type="entry name" value="NAD(P)-binding Rossmann-fold domains"/>
    <property type="match status" value="1"/>
</dbReference>
<dbReference type="Pfam" id="PF08240">
    <property type="entry name" value="ADH_N"/>
    <property type="match status" value="1"/>
</dbReference>
<dbReference type="SUPFAM" id="SSF50129">
    <property type="entry name" value="GroES-like"/>
    <property type="match status" value="1"/>
</dbReference>
<dbReference type="VEuPathDB" id="FungiDB:Z517_08791"/>
<comment type="similarity">
    <text evidence="2">Belongs to the zinc-containing alcohol dehydrogenase family.</text>
</comment>
<evidence type="ECO:0008006" key="11">
    <source>
        <dbReference type="Google" id="ProtNLM"/>
    </source>
</evidence>
<dbReference type="STRING" id="1442368.A0A0D2DMQ0"/>
<dbReference type="InterPro" id="IPR011032">
    <property type="entry name" value="GroES-like_sf"/>
</dbReference>
<evidence type="ECO:0000256" key="5">
    <source>
        <dbReference type="ARBA" id="ARBA00023002"/>
    </source>
</evidence>
<dbReference type="Gene3D" id="3.90.180.10">
    <property type="entry name" value="Medium-chain alcohol dehydrogenases, catalytic domain"/>
    <property type="match status" value="1"/>
</dbReference>
<gene>
    <name evidence="9" type="ORF">Z517_08791</name>
</gene>
<reference evidence="9 10" key="1">
    <citation type="submission" date="2015-01" db="EMBL/GenBank/DDBJ databases">
        <title>The Genome Sequence of Fonsecaea pedrosoi CBS 271.37.</title>
        <authorList>
            <consortium name="The Broad Institute Genomics Platform"/>
            <person name="Cuomo C."/>
            <person name="de Hoog S."/>
            <person name="Gorbushina A."/>
            <person name="Stielow B."/>
            <person name="Teixiera M."/>
            <person name="Abouelleil A."/>
            <person name="Chapman S.B."/>
            <person name="Priest M."/>
            <person name="Young S.K."/>
            <person name="Wortman J."/>
            <person name="Nusbaum C."/>
            <person name="Birren B."/>
        </authorList>
    </citation>
    <scope>NUCLEOTIDE SEQUENCE [LARGE SCALE GENOMIC DNA]</scope>
    <source>
        <strain evidence="9 10">CBS 271.37</strain>
    </source>
</reference>
<evidence type="ECO:0000256" key="2">
    <source>
        <dbReference type="ARBA" id="ARBA00008072"/>
    </source>
</evidence>
<evidence type="ECO:0000256" key="4">
    <source>
        <dbReference type="ARBA" id="ARBA00022833"/>
    </source>
</evidence>
<dbReference type="EMBL" id="KN846973">
    <property type="protein sequence ID" value="KIW78951.1"/>
    <property type="molecule type" value="Genomic_DNA"/>
</dbReference>
<keyword evidence="6" id="KW-0812">Transmembrane</keyword>
<dbReference type="InterPro" id="IPR013154">
    <property type="entry name" value="ADH-like_N"/>
</dbReference>
<dbReference type="GO" id="GO:0005737">
    <property type="term" value="C:cytoplasm"/>
    <property type="evidence" value="ECO:0007669"/>
    <property type="project" value="TreeGrafter"/>
</dbReference>
<evidence type="ECO:0000256" key="1">
    <source>
        <dbReference type="ARBA" id="ARBA00001947"/>
    </source>
</evidence>
<dbReference type="HOGENOM" id="CLU_026673_11_0_1"/>
<dbReference type="GO" id="GO:0000721">
    <property type="term" value="F:(R,R)-butanediol dehydrogenase activity"/>
    <property type="evidence" value="ECO:0007669"/>
    <property type="project" value="TreeGrafter"/>
</dbReference>
<feature type="domain" description="Alcohol dehydrogenase-like N-terminal" evidence="8">
    <location>
        <begin position="29"/>
        <end position="155"/>
    </location>
</feature>
<organism evidence="9 10">
    <name type="scientific">Fonsecaea pedrosoi CBS 271.37</name>
    <dbReference type="NCBI Taxonomy" id="1442368"/>
    <lineage>
        <taxon>Eukaryota</taxon>
        <taxon>Fungi</taxon>
        <taxon>Dikarya</taxon>
        <taxon>Ascomycota</taxon>
        <taxon>Pezizomycotina</taxon>
        <taxon>Eurotiomycetes</taxon>
        <taxon>Chaetothyriomycetidae</taxon>
        <taxon>Chaetothyriales</taxon>
        <taxon>Herpotrichiellaceae</taxon>
        <taxon>Fonsecaea</taxon>
    </lineage>
</organism>
<evidence type="ECO:0000256" key="3">
    <source>
        <dbReference type="ARBA" id="ARBA00022723"/>
    </source>
</evidence>
<accession>A0A0D2DMQ0</accession>
<evidence type="ECO:0000256" key="6">
    <source>
        <dbReference type="SAM" id="Phobius"/>
    </source>
</evidence>
<feature type="domain" description="Alcohol dehydrogenase-like C-terminal" evidence="7">
    <location>
        <begin position="199"/>
        <end position="329"/>
    </location>
</feature>
<keyword evidence="3" id="KW-0479">Metal-binding</keyword>
<dbReference type="Gene3D" id="3.40.50.720">
    <property type="entry name" value="NAD(P)-binding Rossmann-like Domain"/>
    <property type="match status" value="1"/>
</dbReference>
<sequence length="379" mass="41014">MRMARAARLHGNKCVKIETLPLPDTALAENHVEVAPAWCGICQGDVAEYAQGPECAKKLYTPSAGNPHPLSHQHLPMVIGHEFSAIVTQAHPSVATDFNVGDRVSIEPIQGDGDCHMCIQGRENNCERLSILGLTQTGGMIERLSVPARKCHKLEPSISLQVGALVEPLSVAWQGVVNSKHILDNHLDASVVIIGTGMIGIATALCLRAVGKFRVLMIGRSTARNKMVNGLSLADAVVDFNDTSLSEKLENYFQGLGPCCIFDTANSQSTFDLGIDLLRKGGMYYTFGQFHNKASISVDMNKIISNAIVVTGDGCYRSGTFASVIEAISQGLISTKTLERLVTRRIALGEVEDRGLKELMENKDQHIKILVRVNGDALE</sequence>
<dbReference type="GO" id="GO:0046872">
    <property type="term" value="F:metal ion binding"/>
    <property type="evidence" value="ECO:0007669"/>
    <property type="project" value="UniProtKB-KW"/>
</dbReference>
<dbReference type="Proteomes" id="UP000053029">
    <property type="component" value="Unassembled WGS sequence"/>
</dbReference>
<dbReference type="GeneID" id="25308281"/>
<evidence type="ECO:0000313" key="9">
    <source>
        <dbReference type="EMBL" id="KIW78951.1"/>
    </source>
</evidence>
<name>A0A0D2DMQ0_9EURO</name>
<dbReference type="GO" id="GO:0034079">
    <property type="term" value="P:butanediol biosynthetic process"/>
    <property type="evidence" value="ECO:0007669"/>
    <property type="project" value="TreeGrafter"/>
</dbReference>
<keyword evidence="4" id="KW-0862">Zinc</keyword>
<evidence type="ECO:0000259" key="8">
    <source>
        <dbReference type="Pfam" id="PF08240"/>
    </source>
</evidence>
<comment type="cofactor">
    <cofactor evidence="1">
        <name>Zn(2+)</name>
        <dbReference type="ChEBI" id="CHEBI:29105"/>
    </cofactor>
</comment>
<dbReference type="OrthoDB" id="3941538at2759"/>
<protein>
    <recommendedName>
        <fullName evidence="11">Enoyl reductase (ER) domain-containing protein</fullName>
    </recommendedName>
</protein>
<dbReference type="PANTHER" id="PTHR43161">
    <property type="entry name" value="SORBITOL DEHYDROGENASE"/>
    <property type="match status" value="1"/>
</dbReference>
<dbReference type="PANTHER" id="PTHR43161:SF23">
    <property type="entry name" value="(R,R)-BUTANEDIOL DEHYDROGENASE-RELATED"/>
    <property type="match status" value="1"/>
</dbReference>
<evidence type="ECO:0000259" key="7">
    <source>
        <dbReference type="Pfam" id="PF00107"/>
    </source>
</evidence>
<keyword evidence="10" id="KW-1185">Reference proteome</keyword>
<keyword evidence="6" id="KW-1133">Transmembrane helix</keyword>
<keyword evidence="6" id="KW-0472">Membrane</keyword>
<keyword evidence="5" id="KW-0560">Oxidoreductase</keyword>
<dbReference type="RefSeq" id="XP_013282759.1">
    <property type="nucleotide sequence ID" value="XM_013427305.1"/>
</dbReference>
<dbReference type="Pfam" id="PF00107">
    <property type="entry name" value="ADH_zinc_N"/>
    <property type="match status" value="1"/>
</dbReference>
<dbReference type="InterPro" id="IPR036291">
    <property type="entry name" value="NAD(P)-bd_dom_sf"/>
</dbReference>